<dbReference type="PROSITE" id="PS50893">
    <property type="entry name" value="ABC_TRANSPORTER_2"/>
    <property type="match status" value="1"/>
</dbReference>
<name>A0ABU4I2A9_9ACTN</name>
<gene>
    <name evidence="9" type="ORF">R7226_28980</name>
</gene>
<reference evidence="10" key="1">
    <citation type="submission" date="2023-07" db="EMBL/GenBank/DDBJ databases">
        <title>Conexibacter stalactiti sp. nov., isolated from stalactites in a lava cave and emended description of the genus Conexibacter.</title>
        <authorList>
            <person name="Lee S.D."/>
        </authorList>
    </citation>
    <scope>NUCLEOTIDE SEQUENCE [LARGE SCALE GENOMIC DNA]</scope>
    <source>
        <strain evidence="10">KCTC 39840</strain>
    </source>
</reference>
<keyword evidence="7" id="KW-0472">Membrane</keyword>
<dbReference type="CDD" id="cd03257">
    <property type="entry name" value="ABC_NikE_OppD_transporters"/>
    <property type="match status" value="1"/>
</dbReference>
<evidence type="ECO:0000256" key="1">
    <source>
        <dbReference type="ARBA" id="ARBA00004202"/>
    </source>
</evidence>
<dbReference type="PANTHER" id="PTHR43297">
    <property type="entry name" value="OLIGOPEPTIDE TRANSPORT ATP-BINDING PROTEIN APPD"/>
    <property type="match status" value="1"/>
</dbReference>
<evidence type="ECO:0000256" key="2">
    <source>
        <dbReference type="ARBA" id="ARBA00005417"/>
    </source>
</evidence>
<dbReference type="Gene3D" id="3.40.50.300">
    <property type="entry name" value="P-loop containing nucleotide triphosphate hydrolases"/>
    <property type="match status" value="1"/>
</dbReference>
<accession>A0ABU4I2A9</accession>
<dbReference type="Pfam" id="PF00005">
    <property type="entry name" value="ABC_tran"/>
    <property type="match status" value="1"/>
</dbReference>
<keyword evidence="10" id="KW-1185">Reference proteome</keyword>
<dbReference type="RefSeq" id="WP_318600958.1">
    <property type="nucleotide sequence ID" value="NZ_JAWSTH010000141.1"/>
</dbReference>
<dbReference type="Proteomes" id="UP001284601">
    <property type="component" value="Unassembled WGS sequence"/>
</dbReference>
<dbReference type="InterPro" id="IPR013563">
    <property type="entry name" value="Oligopep_ABC_C"/>
</dbReference>
<evidence type="ECO:0000256" key="3">
    <source>
        <dbReference type="ARBA" id="ARBA00022448"/>
    </source>
</evidence>
<dbReference type="SUPFAM" id="SSF52540">
    <property type="entry name" value="P-loop containing nucleoside triphosphate hydrolases"/>
    <property type="match status" value="1"/>
</dbReference>
<comment type="similarity">
    <text evidence="2">Belongs to the ABC transporter superfamily.</text>
</comment>
<organism evidence="9 10">
    <name type="scientific">Conexibacter stalactiti</name>
    <dbReference type="NCBI Taxonomy" id="1940611"/>
    <lineage>
        <taxon>Bacteria</taxon>
        <taxon>Bacillati</taxon>
        <taxon>Actinomycetota</taxon>
        <taxon>Thermoleophilia</taxon>
        <taxon>Solirubrobacterales</taxon>
        <taxon>Conexibacteraceae</taxon>
        <taxon>Conexibacter</taxon>
    </lineage>
</organism>
<dbReference type="GO" id="GO:0005524">
    <property type="term" value="F:ATP binding"/>
    <property type="evidence" value="ECO:0007669"/>
    <property type="project" value="UniProtKB-KW"/>
</dbReference>
<evidence type="ECO:0000313" key="9">
    <source>
        <dbReference type="EMBL" id="MDW5598429.1"/>
    </source>
</evidence>
<evidence type="ECO:0000313" key="10">
    <source>
        <dbReference type="Proteomes" id="UP001284601"/>
    </source>
</evidence>
<comment type="caution">
    <text evidence="9">The sequence shown here is derived from an EMBL/GenBank/DDBJ whole genome shotgun (WGS) entry which is preliminary data.</text>
</comment>
<dbReference type="NCBIfam" id="TIGR01727">
    <property type="entry name" value="oligo_HPY"/>
    <property type="match status" value="1"/>
</dbReference>
<dbReference type="InterPro" id="IPR017871">
    <property type="entry name" value="ABC_transporter-like_CS"/>
</dbReference>
<evidence type="ECO:0000256" key="5">
    <source>
        <dbReference type="ARBA" id="ARBA00022741"/>
    </source>
</evidence>
<sequence>MTGPVLEAEGLTVHISTPAGELPLVRDVSLRVEPGDFVGIVGESGSGKTLTTRALSGLLPPGARMEASALRFAGEDLLTLPRRRRDSLLGTRLAMVFQDPSSSLNPARRIGSQMVEAVVAHERLPRRKARELAATRLEQVRIDRPAQRLRQRPHELSGGQRQRVMIAMGLMGNPALIIADEPTTALDVTVQDEVMTLLRTLNREQGVAVLMVSHNIALLSQVCNRIVVMYAGRVVESGPAAAVVGRPGHPYAEALMAVVPDLGMEAGRELPTIAGAPPDALAPPPGCAFAPRCPLAVERCAERPPLVALGAGHAAACWRAEERSC</sequence>
<dbReference type="InterPro" id="IPR003593">
    <property type="entry name" value="AAA+_ATPase"/>
</dbReference>
<dbReference type="SMART" id="SM00382">
    <property type="entry name" value="AAA"/>
    <property type="match status" value="1"/>
</dbReference>
<comment type="subcellular location">
    <subcellularLocation>
        <location evidence="1">Cell membrane</location>
        <topology evidence="1">Peripheral membrane protein</topology>
    </subcellularLocation>
</comment>
<dbReference type="Pfam" id="PF08352">
    <property type="entry name" value="oligo_HPY"/>
    <property type="match status" value="1"/>
</dbReference>
<protein>
    <submittedName>
        <fullName evidence="9">ABC transporter ATP-binding protein</fullName>
    </submittedName>
</protein>
<keyword evidence="3" id="KW-0813">Transport</keyword>
<keyword evidence="5" id="KW-0547">Nucleotide-binding</keyword>
<keyword evidence="6 9" id="KW-0067">ATP-binding</keyword>
<dbReference type="InterPro" id="IPR027417">
    <property type="entry name" value="P-loop_NTPase"/>
</dbReference>
<evidence type="ECO:0000259" key="8">
    <source>
        <dbReference type="PROSITE" id="PS50893"/>
    </source>
</evidence>
<feature type="domain" description="ABC transporter" evidence="8">
    <location>
        <begin position="6"/>
        <end position="256"/>
    </location>
</feature>
<keyword evidence="4" id="KW-1003">Cell membrane</keyword>
<dbReference type="PANTHER" id="PTHR43297:SF2">
    <property type="entry name" value="DIPEPTIDE TRANSPORT ATP-BINDING PROTEIN DPPD"/>
    <property type="match status" value="1"/>
</dbReference>
<dbReference type="InterPro" id="IPR050388">
    <property type="entry name" value="ABC_Ni/Peptide_Import"/>
</dbReference>
<dbReference type="EMBL" id="JAWSTH010000141">
    <property type="protein sequence ID" value="MDW5598429.1"/>
    <property type="molecule type" value="Genomic_DNA"/>
</dbReference>
<dbReference type="PROSITE" id="PS00211">
    <property type="entry name" value="ABC_TRANSPORTER_1"/>
    <property type="match status" value="1"/>
</dbReference>
<evidence type="ECO:0000256" key="6">
    <source>
        <dbReference type="ARBA" id="ARBA00022840"/>
    </source>
</evidence>
<evidence type="ECO:0000256" key="4">
    <source>
        <dbReference type="ARBA" id="ARBA00022475"/>
    </source>
</evidence>
<proteinExistence type="inferred from homology"/>
<dbReference type="InterPro" id="IPR003439">
    <property type="entry name" value="ABC_transporter-like_ATP-bd"/>
</dbReference>
<evidence type="ECO:0000256" key="7">
    <source>
        <dbReference type="ARBA" id="ARBA00023136"/>
    </source>
</evidence>